<dbReference type="AlphaFoldDB" id="A0A6A3PRX7"/>
<feature type="compositionally biased region" description="Polar residues" evidence="1">
    <location>
        <begin position="82"/>
        <end position="91"/>
    </location>
</feature>
<name>A0A6A3PRX7_9STRA</name>
<accession>A0A6A3PRX7</accession>
<dbReference type="Proteomes" id="UP000441208">
    <property type="component" value="Unassembled WGS sequence"/>
</dbReference>
<evidence type="ECO:0000313" key="2">
    <source>
        <dbReference type="EMBL" id="KAE9059840.1"/>
    </source>
</evidence>
<reference evidence="2 3" key="1">
    <citation type="submission" date="2018-08" db="EMBL/GenBank/DDBJ databases">
        <title>Genomic investigation of the strawberry pathogen Phytophthora fragariae indicates pathogenicity is determined by transcriptional variation in three key races.</title>
        <authorList>
            <person name="Adams T.M."/>
            <person name="Armitage A.D."/>
            <person name="Sobczyk M.K."/>
            <person name="Bates H.J."/>
            <person name="Dunwell J.M."/>
            <person name="Nellist C.F."/>
            <person name="Harrison R.J."/>
        </authorList>
    </citation>
    <scope>NUCLEOTIDE SEQUENCE [LARGE SCALE GENOMIC DNA]</scope>
    <source>
        <strain evidence="2 3">NOV-71</strain>
    </source>
</reference>
<sequence>MTDTSLRVGVRRISVSPVDGQPNGSRARCDPLDQELLHSNASCERVFPHIVSRVHIAQQHSILKYDGAKIHQQLQEATGSNMRLSGGTTAARSKKNARRSGENPWHLVVTQRASSAILDPEPRAAWVLAFVCIPRAVKALTVAS</sequence>
<organism evidence="2 3">
    <name type="scientific">Phytophthora fragariae</name>
    <dbReference type="NCBI Taxonomy" id="53985"/>
    <lineage>
        <taxon>Eukaryota</taxon>
        <taxon>Sar</taxon>
        <taxon>Stramenopiles</taxon>
        <taxon>Oomycota</taxon>
        <taxon>Peronosporomycetes</taxon>
        <taxon>Peronosporales</taxon>
        <taxon>Peronosporaceae</taxon>
        <taxon>Phytophthora</taxon>
    </lineage>
</organism>
<comment type="caution">
    <text evidence="2">The sequence shown here is derived from an EMBL/GenBank/DDBJ whole genome shotgun (WGS) entry which is preliminary data.</text>
</comment>
<proteinExistence type="predicted"/>
<feature type="region of interest" description="Disordered" evidence="1">
    <location>
        <begin position="82"/>
        <end position="103"/>
    </location>
</feature>
<evidence type="ECO:0000256" key="1">
    <source>
        <dbReference type="SAM" id="MobiDB-lite"/>
    </source>
</evidence>
<protein>
    <submittedName>
        <fullName evidence="2">Uncharacterized protein</fullName>
    </submittedName>
</protein>
<dbReference type="EMBL" id="QXFZ01005893">
    <property type="protein sequence ID" value="KAE9059840.1"/>
    <property type="molecule type" value="Genomic_DNA"/>
</dbReference>
<evidence type="ECO:0000313" key="3">
    <source>
        <dbReference type="Proteomes" id="UP000441208"/>
    </source>
</evidence>
<gene>
    <name evidence="2" type="ORF">PF007_g30814</name>
</gene>